<evidence type="ECO:0000256" key="3">
    <source>
        <dbReference type="ARBA" id="ARBA00023235"/>
    </source>
</evidence>
<keyword evidence="5" id="KW-1185">Reference proteome</keyword>
<accession>N6YZ14</accession>
<comment type="subcellular location">
    <subcellularLocation>
        <location evidence="1">Peroxisome</location>
    </subcellularLocation>
</comment>
<dbReference type="InterPro" id="IPR029045">
    <property type="entry name" value="ClpP/crotonase-like_dom_sf"/>
</dbReference>
<keyword evidence="2" id="KW-0576">Peroxisome</keyword>
<organism evidence="4 5">
    <name type="scientific">Thauera linaloolentis (strain DSM 12138 / JCM 21573 / CCUG 41526 / CIP 105981 / IAM 15112 / NBRC 102519 / 47Lol)</name>
    <dbReference type="NCBI Taxonomy" id="1123367"/>
    <lineage>
        <taxon>Bacteria</taxon>
        <taxon>Pseudomonadati</taxon>
        <taxon>Pseudomonadota</taxon>
        <taxon>Betaproteobacteria</taxon>
        <taxon>Rhodocyclales</taxon>
        <taxon>Zoogloeaceae</taxon>
        <taxon>Thauera</taxon>
    </lineage>
</organism>
<dbReference type="PANTHER" id="PTHR43684:SF1">
    <property type="entry name" value="ENOYL-COA DELTA ISOMERASE 2"/>
    <property type="match status" value="1"/>
</dbReference>
<protein>
    <submittedName>
        <fullName evidence="4">Enoyl-CoA hydratase</fullName>
    </submittedName>
</protein>
<dbReference type="Proteomes" id="UP000013232">
    <property type="component" value="Unassembled WGS sequence"/>
</dbReference>
<dbReference type="OrthoDB" id="9797151at2"/>
<dbReference type="RefSeq" id="WP_004338602.1">
    <property type="nucleotide sequence ID" value="NZ_AMXE01000039.1"/>
</dbReference>
<evidence type="ECO:0000313" key="5">
    <source>
        <dbReference type="Proteomes" id="UP000013232"/>
    </source>
</evidence>
<dbReference type="CDD" id="cd06558">
    <property type="entry name" value="crotonase-like"/>
    <property type="match status" value="1"/>
</dbReference>
<dbReference type="AlphaFoldDB" id="N6YZ14"/>
<reference evidence="4 5" key="1">
    <citation type="submission" date="2012-09" db="EMBL/GenBank/DDBJ databases">
        <title>Draft Genome Sequences of 6 Strains from Genus Thauera.</title>
        <authorList>
            <person name="Liu B."/>
            <person name="Shapleigh J.P."/>
            <person name="Frostegard A.H."/>
        </authorList>
    </citation>
    <scope>NUCLEOTIDE SEQUENCE [LARGE SCALE GENOMIC DNA]</scope>
    <source>
        <strain evidence="5">47Lol / DSM 12138</strain>
    </source>
</reference>
<dbReference type="STRING" id="1123367.GCA_000621305_00276"/>
<evidence type="ECO:0000256" key="1">
    <source>
        <dbReference type="ARBA" id="ARBA00004275"/>
    </source>
</evidence>
<evidence type="ECO:0000313" key="4">
    <source>
        <dbReference type="EMBL" id="ENO87358.1"/>
    </source>
</evidence>
<comment type="caution">
    <text evidence="4">The sequence shown here is derived from an EMBL/GenBank/DDBJ whole genome shotgun (WGS) entry which is preliminary data.</text>
</comment>
<dbReference type="PANTHER" id="PTHR43684">
    <property type="match status" value="1"/>
</dbReference>
<gene>
    <name evidence="4" type="ORF">C666_11215</name>
</gene>
<dbReference type="eggNOG" id="COG1024">
    <property type="taxonomic scope" value="Bacteria"/>
</dbReference>
<dbReference type="GO" id="GO:0004165">
    <property type="term" value="F:delta(3)-delta(2)-enoyl-CoA isomerase activity"/>
    <property type="evidence" value="ECO:0007669"/>
    <property type="project" value="UniProtKB-ARBA"/>
</dbReference>
<dbReference type="EMBL" id="AMXE01000039">
    <property type="protein sequence ID" value="ENO87358.1"/>
    <property type="molecule type" value="Genomic_DNA"/>
</dbReference>
<dbReference type="SUPFAM" id="SSF52096">
    <property type="entry name" value="ClpP/crotonase"/>
    <property type="match status" value="1"/>
</dbReference>
<evidence type="ECO:0000256" key="2">
    <source>
        <dbReference type="ARBA" id="ARBA00023140"/>
    </source>
</evidence>
<proteinExistence type="predicted"/>
<dbReference type="Pfam" id="PF00378">
    <property type="entry name" value="ECH_1"/>
    <property type="match status" value="1"/>
</dbReference>
<name>N6YZ14_THAL4</name>
<keyword evidence="3" id="KW-0413">Isomerase</keyword>
<sequence>MSEHIFTARADGVMRIEIRRPHKRNALDFAMYAALHAALEQGDADPAVRVMLLCGQAQVFSAGNDLDDFFDPRTLSLDSPVWAFMRTIAAVGKPLVAAVAGNAIGVGTTLLLHCDLVYAAESARFRLPFVPLGICPEFGSSSLLPQRIGHARAAELLFFGESFDAHTAWRFGLVNEVCGEAELMPRAHERARTLADLPQASLRLAKHLLKAPGARQTQQIMDDEMWHFMTRVRSDEARAAFRRLGAGAASRPAG</sequence>
<dbReference type="InterPro" id="IPR051053">
    <property type="entry name" value="ECH/Chromodomain_protein"/>
</dbReference>
<dbReference type="Gene3D" id="3.90.226.10">
    <property type="entry name" value="2-enoyl-CoA Hydratase, Chain A, domain 1"/>
    <property type="match status" value="1"/>
</dbReference>
<dbReference type="InterPro" id="IPR001753">
    <property type="entry name" value="Enoyl-CoA_hydra/iso"/>
</dbReference>